<feature type="transmembrane region" description="Helical" evidence="7">
    <location>
        <begin position="334"/>
        <end position="353"/>
    </location>
</feature>
<feature type="transmembrane region" description="Helical" evidence="7">
    <location>
        <begin position="86"/>
        <end position="107"/>
    </location>
</feature>
<evidence type="ECO:0000256" key="5">
    <source>
        <dbReference type="ARBA" id="ARBA00023004"/>
    </source>
</evidence>
<evidence type="ECO:0000313" key="9">
    <source>
        <dbReference type="EMBL" id="KAA5541161.1"/>
    </source>
</evidence>
<dbReference type="Gene3D" id="1.10.1060.10">
    <property type="entry name" value="Alpha-helical ferredoxin"/>
    <property type="match status" value="1"/>
</dbReference>
<evidence type="ECO:0000256" key="1">
    <source>
        <dbReference type="ARBA" id="ARBA00022448"/>
    </source>
</evidence>
<keyword evidence="3" id="KW-0479">Metal-binding</keyword>
<keyword evidence="6" id="KW-0411">Iron-sulfur</keyword>
<keyword evidence="5" id="KW-0408">Iron</keyword>
<dbReference type="InterPro" id="IPR017896">
    <property type="entry name" value="4Fe4S_Fe-S-bd"/>
</dbReference>
<gene>
    <name evidence="9" type="primary">ccoG</name>
    <name evidence="9" type="ORF">F0145_21250</name>
</gene>
<dbReference type="PANTHER" id="PTHR30176">
    <property type="entry name" value="FERREDOXIN-TYPE PROTEIN NAPH"/>
    <property type="match status" value="1"/>
</dbReference>
<dbReference type="Proteomes" id="UP000323426">
    <property type="component" value="Unassembled WGS sequence"/>
</dbReference>
<dbReference type="InterPro" id="IPR032879">
    <property type="entry name" value="FixG_C"/>
</dbReference>
<dbReference type="InterPro" id="IPR017900">
    <property type="entry name" value="4Fe4S_Fe_S_CS"/>
</dbReference>
<evidence type="ECO:0000256" key="4">
    <source>
        <dbReference type="ARBA" id="ARBA00022982"/>
    </source>
</evidence>
<dbReference type="RefSeq" id="WP_150091765.1">
    <property type="nucleotide sequence ID" value="NZ_VWSF01000023.1"/>
</dbReference>
<dbReference type="Gene3D" id="2.60.40.10">
    <property type="entry name" value="Immunoglobulins"/>
    <property type="match status" value="1"/>
</dbReference>
<dbReference type="GO" id="GO:0005886">
    <property type="term" value="C:plasma membrane"/>
    <property type="evidence" value="ECO:0007669"/>
    <property type="project" value="TreeGrafter"/>
</dbReference>
<dbReference type="PROSITE" id="PS00198">
    <property type="entry name" value="4FE4S_FER_1"/>
    <property type="match status" value="1"/>
</dbReference>
<dbReference type="PANTHER" id="PTHR30176:SF3">
    <property type="entry name" value="FERREDOXIN-TYPE PROTEIN NAPH"/>
    <property type="match status" value="1"/>
</dbReference>
<evidence type="ECO:0000313" key="10">
    <source>
        <dbReference type="Proteomes" id="UP000323426"/>
    </source>
</evidence>
<feature type="domain" description="4Fe-4S ferredoxin-type" evidence="8">
    <location>
        <begin position="257"/>
        <end position="285"/>
    </location>
</feature>
<evidence type="ECO:0000259" key="8">
    <source>
        <dbReference type="PROSITE" id="PS51379"/>
    </source>
</evidence>
<feature type="transmembrane region" description="Helical" evidence="7">
    <location>
        <begin position="193"/>
        <end position="213"/>
    </location>
</feature>
<reference evidence="9 10" key="1">
    <citation type="submission" date="2019-09" db="EMBL/GenBank/DDBJ databases">
        <title>Genome sequence and assembly of Adhaeribacter sp.</title>
        <authorList>
            <person name="Chhetri G."/>
        </authorList>
    </citation>
    <scope>NUCLEOTIDE SEQUENCE [LARGE SCALE GENOMIC DNA]</scope>
    <source>
        <strain evidence="9 10">DK36</strain>
    </source>
</reference>
<dbReference type="InterPro" id="IPR009051">
    <property type="entry name" value="Helical_ferredxn"/>
</dbReference>
<dbReference type="GO" id="GO:0051539">
    <property type="term" value="F:4 iron, 4 sulfur cluster binding"/>
    <property type="evidence" value="ECO:0007669"/>
    <property type="project" value="UniProtKB-KW"/>
</dbReference>
<proteinExistence type="predicted"/>
<keyword evidence="1" id="KW-0813">Transport</keyword>
<dbReference type="Pfam" id="PF12801">
    <property type="entry name" value="Fer4_5"/>
    <property type="match status" value="1"/>
</dbReference>
<comment type="caution">
    <text evidence="9">The sequence shown here is derived from an EMBL/GenBank/DDBJ whole genome shotgun (WGS) entry which is preliminary data.</text>
</comment>
<keyword evidence="2" id="KW-0004">4Fe-4S</keyword>
<dbReference type="InterPro" id="IPR051684">
    <property type="entry name" value="Electron_Trans/Redox"/>
</dbReference>
<dbReference type="Pfam" id="PF13746">
    <property type="entry name" value="Fer4_18"/>
    <property type="match status" value="1"/>
</dbReference>
<feature type="transmembrane region" description="Helical" evidence="7">
    <location>
        <begin position="162"/>
        <end position="181"/>
    </location>
</feature>
<dbReference type="AlphaFoldDB" id="A0A5M6D0Z7"/>
<dbReference type="SUPFAM" id="SSF54862">
    <property type="entry name" value="4Fe-4S ferredoxins"/>
    <property type="match status" value="1"/>
</dbReference>
<organism evidence="9 10">
    <name type="scientific">Adhaeribacter rhizoryzae</name>
    <dbReference type="NCBI Taxonomy" id="2607907"/>
    <lineage>
        <taxon>Bacteria</taxon>
        <taxon>Pseudomonadati</taxon>
        <taxon>Bacteroidota</taxon>
        <taxon>Cytophagia</taxon>
        <taxon>Cytophagales</taxon>
        <taxon>Hymenobacteraceae</taxon>
        <taxon>Adhaeribacter</taxon>
    </lineage>
</organism>
<dbReference type="EMBL" id="VWSF01000023">
    <property type="protein sequence ID" value="KAA5541161.1"/>
    <property type="molecule type" value="Genomic_DNA"/>
</dbReference>
<dbReference type="GO" id="GO:0046872">
    <property type="term" value="F:metal ion binding"/>
    <property type="evidence" value="ECO:0007669"/>
    <property type="project" value="UniProtKB-KW"/>
</dbReference>
<evidence type="ECO:0000256" key="7">
    <source>
        <dbReference type="SAM" id="Phobius"/>
    </source>
</evidence>
<evidence type="ECO:0000256" key="6">
    <source>
        <dbReference type="ARBA" id="ARBA00023014"/>
    </source>
</evidence>
<keyword evidence="10" id="KW-1185">Reference proteome</keyword>
<keyword evidence="4" id="KW-0249">Electron transport</keyword>
<dbReference type="Pfam" id="PF11614">
    <property type="entry name" value="FixG_C"/>
    <property type="match status" value="1"/>
</dbReference>
<evidence type="ECO:0000256" key="3">
    <source>
        <dbReference type="ARBA" id="ARBA00022723"/>
    </source>
</evidence>
<name>A0A5M6D0Z7_9BACT</name>
<accession>A0A5M6D0Z7</accession>
<dbReference type="NCBIfam" id="TIGR02745">
    <property type="entry name" value="ccoG_rdxA_fixG"/>
    <property type="match status" value="1"/>
</dbReference>
<evidence type="ECO:0000256" key="2">
    <source>
        <dbReference type="ARBA" id="ARBA00022485"/>
    </source>
</evidence>
<keyword evidence="7" id="KW-0472">Membrane</keyword>
<keyword evidence="7" id="KW-1133">Transmembrane helix</keyword>
<feature type="transmembrane region" description="Helical" evidence="7">
    <location>
        <begin position="42"/>
        <end position="66"/>
    </location>
</feature>
<protein>
    <submittedName>
        <fullName evidence="9">Cytochrome c oxidase accessory protein CcoG</fullName>
    </submittedName>
</protein>
<keyword evidence="7" id="KW-0812">Transmembrane</keyword>
<dbReference type="InterPro" id="IPR013783">
    <property type="entry name" value="Ig-like_fold"/>
</dbReference>
<dbReference type="InterPro" id="IPR014116">
    <property type="entry name" value="Cyt_c_oxidase_cbb3_FixG"/>
</dbReference>
<dbReference type="PROSITE" id="PS51379">
    <property type="entry name" value="4FE4S_FER_2"/>
    <property type="match status" value="1"/>
</dbReference>
<sequence>MSHVATDTDHFRDSVSTVDKEGKRVWLYPKKPSGKYYNARKLVSYGLLTILFAVPFLKINGLPVLMLNFPARKFIIFGQIFWPQDFFILLLAFLTLVVFIILFTVIYGRVFCGWVCPQTIFMEMVFRRIEYFIEGDYNKQKALNKAPWTREKILKKGTKHTIFLAISFLIANLFLAYIIGIDELKVIVLDSPLNHLVGLGTLLVFAGIFYWVYASFREQVCTIVCPYGRLQGVMMDKKTTVIAYDFVRGEPREKQRKGQERTAGDCIDCHQCVQVCPTGIDIRNGTQLECINCTACIDACNNIMDLINKPQGLIRYDSMEGIEKGEKWKLNARIKGYSAVLLILVGILITLLVTRSNVDATILRTPGMLFQKNDKGDIVNLYNISVINKTNEEMPITLKLLEPAQGTIQVVKNNLILPKQGITEGVFLAEIPAQYLTGINSEIEVGVYSRGKLIAVEKTKFMGPAK</sequence>